<dbReference type="EMBL" id="AAXF02000003">
    <property type="protein sequence ID" value="EDO14282.1"/>
    <property type="molecule type" value="Genomic_DNA"/>
</dbReference>
<keyword evidence="2 3" id="KW-0238">DNA-binding</keyword>
<comment type="caution">
    <text evidence="5">The sequence shown here is derived from an EMBL/GenBank/DDBJ whole genome shotgun (WGS) entry which is preliminary data.</text>
</comment>
<evidence type="ECO:0000313" key="6">
    <source>
        <dbReference type="Proteomes" id="UP000005475"/>
    </source>
</evidence>
<evidence type="ECO:0000259" key="4">
    <source>
        <dbReference type="PROSITE" id="PS51900"/>
    </source>
</evidence>
<evidence type="ECO:0000313" key="5">
    <source>
        <dbReference type="EMBL" id="EDO14282.1"/>
    </source>
</evidence>
<keyword evidence="1" id="KW-0229">DNA integration</keyword>
<dbReference type="InterPro" id="IPR044068">
    <property type="entry name" value="CB"/>
</dbReference>
<dbReference type="AlphaFoldDB" id="A0AAN3ADM4"/>
<gene>
    <name evidence="5" type="ORF">BACOVA_00006</name>
</gene>
<dbReference type="Gene3D" id="1.10.150.130">
    <property type="match status" value="1"/>
</dbReference>
<protein>
    <recommendedName>
        <fullName evidence="4">Core-binding (CB) domain-containing protein</fullName>
    </recommendedName>
</protein>
<dbReference type="InterPro" id="IPR025269">
    <property type="entry name" value="SAM-like_dom"/>
</dbReference>
<reference evidence="5 6" key="1">
    <citation type="submission" date="2007-03" db="EMBL/GenBank/DDBJ databases">
        <authorList>
            <person name="Fulton L."/>
            <person name="Clifton S."/>
            <person name="Fulton B."/>
            <person name="Xu J."/>
            <person name="Minx P."/>
            <person name="Pepin K.H."/>
            <person name="Johnson M."/>
            <person name="Thiruvilangam P."/>
            <person name="Bhonagiri V."/>
            <person name="Nash W.E."/>
            <person name="Mardis E.R."/>
            <person name="Wilson R.K."/>
        </authorList>
    </citation>
    <scope>NUCLEOTIDE SEQUENCE [LARGE SCALE GENOMIC DNA]</scope>
    <source>
        <strain evidence="6">ATCC 8483 / DSM 1896 / JCM 5824 / BCRC 10623 / CCUG 4943 / NCTC 11153</strain>
    </source>
</reference>
<dbReference type="InterPro" id="IPR011010">
    <property type="entry name" value="DNA_brk_join_enz"/>
</dbReference>
<evidence type="ECO:0000256" key="3">
    <source>
        <dbReference type="PROSITE-ProRule" id="PRU01248"/>
    </source>
</evidence>
<dbReference type="InterPro" id="IPR010998">
    <property type="entry name" value="Integrase_recombinase_N"/>
</dbReference>
<accession>A0AAN3ADM4</accession>
<proteinExistence type="predicted"/>
<sequence length="120" mass="14116">MQMMNKNGFSRCGENYINRLRKEGRYSTAHVYKNALYSFSKFCGTLNMSFRQVTKERLRRYGQYLYECGLKPNTISTYMRMLRSIYNRGVEAGSAPYVPRLFHDVYTGVDVRQKKALPAR</sequence>
<evidence type="ECO:0000256" key="2">
    <source>
        <dbReference type="ARBA" id="ARBA00023125"/>
    </source>
</evidence>
<dbReference type="GO" id="GO:0003677">
    <property type="term" value="F:DNA binding"/>
    <property type="evidence" value="ECO:0007669"/>
    <property type="project" value="UniProtKB-UniRule"/>
</dbReference>
<dbReference type="GO" id="GO:0015074">
    <property type="term" value="P:DNA integration"/>
    <property type="evidence" value="ECO:0007669"/>
    <property type="project" value="UniProtKB-KW"/>
</dbReference>
<dbReference type="SUPFAM" id="SSF56349">
    <property type="entry name" value="DNA breaking-rejoining enzymes"/>
    <property type="match status" value="1"/>
</dbReference>
<organism evidence="5 6">
    <name type="scientific">Bacteroides ovatus (strain ATCC 8483 / DSM 1896 / JCM 5824 / BCRC 10623 / CCUG 4943 / NCTC 11153)</name>
    <dbReference type="NCBI Taxonomy" id="411476"/>
    <lineage>
        <taxon>Bacteria</taxon>
        <taxon>Pseudomonadati</taxon>
        <taxon>Bacteroidota</taxon>
        <taxon>Bacteroidia</taxon>
        <taxon>Bacteroidales</taxon>
        <taxon>Bacteroidaceae</taxon>
        <taxon>Bacteroides</taxon>
    </lineage>
</organism>
<dbReference type="Pfam" id="PF13102">
    <property type="entry name" value="Phage_int_SAM_5"/>
    <property type="match status" value="1"/>
</dbReference>
<name>A0AAN3ADM4_BACO1</name>
<evidence type="ECO:0000256" key="1">
    <source>
        <dbReference type="ARBA" id="ARBA00022908"/>
    </source>
</evidence>
<reference evidence="6" key="2">
    <citation type="submission" date="2007-04" db="EMBL/GenBank/DDBJ databases">
        <title>Draft genome sequence of Bacteroides ovatus (ATCC 8483).</title>
        <authorList>
            <person name="Sudarsanam P."/>
            <person name="Ley R."/>
            <person name="Guruge J."/>
            <person name="Turnbaugh P.J."/>
            <person name="Mahowald M."/>
            <person name="Liep D."/>
            <person name="Gordon J."/>
        </authorList>
    </citation>
    <scope>NUCLEOTIDE SEQUENCE [LARGE SCALE GENOMIC DNA]</scope>
    <source>
        <strain evidence="6">ATCC 8483 / DSM 1896 / JCM 5824 / BCRC 10623 / CCUG 4943 / NCTC 11153</strain>
    </source>
</reference>
<dbReference type="PROSITE" id="PS51900">
    <property type="entry name" value="CB"/>
    <property type="match status" value="1"/>
</dbReference>
<dbReference type="Proteomes" id="UP000005475">
    <property type="component" value="Unassembled WGS sequence"/>
</dbReference>
<feature type="domain" description="Core-binding (CB)" evidence="4">
    <location>
        <begin position="7"/>
        <end position="90"/>
    </location>
</feature>